<sequence length="378" mass="41323">MQIQDTVATRQEFFTGENGLWLPPQESTTAHQIDGLFNFILYTSTLLTLIVAAAMVYFVWKYRRKTTADRAVDVKESKFLELVWVIVPTLLVVAVFFWGFTSYVGTSIPPANAYEINVKGQKWFWSFEYNNGIQTTGEIVVPVNTPIKLQMTSQDVLHSFYVPEFRIKHDVIPNRYSYVWFEAKEEGTYQVLCTEYCGTAHSNMGALIKVVGRQEFNDWVASGGGAGQGDNSLVEYGALLYEKQQCSTCHSIDGSAGTGPSWQGIWGNTHQFTDGTSAVVDDAYIIESILYPGNKIVAGYQNQMPAYQGKLDDGQLKGIIAYIKDLSGAAAPEELLKPSEGGISVDESAEVDVDGAPEATPGQGAGAPADAVGITTGQ</sequence>
<reference evidence="23 24" key="1">
    <citation type="submission" date="2016-11" db="EMBL/GenBank/DDBJ databases">
        <title>Study of marine rhodopsin-containing bacteria.</title>
        <authorList>
            <person name="Yoshizawa S."/>
            <person name="Kumagai Y."/>
            <person name="Kogure K."/>
        </authorList>
    </citation>
    <scope>NUCLEOTIDE SEQUENCE [LARGE SCALE GENOMIC DNA]</scope>
    <source>
        <strain evidence="23 24">SG-29</strain>
    </source>
</reference>
<feature type="transmembrane region" description="Helical" evidence="19">
    <location>
        <begin position="39"/>
        <end position="59"/>
    </location>
</feature>
<keyword evidence="8" id="KW-1278">Translocase</keyword>
<evidence type="ECO:0000256" key="9">
    <source>
        <dbReference type="ARBA" id="ARBA00022982"/>
    </source>
</evidence>
<dbReference type="Pfam" id="PF00116">
    <property type="entry name" value="COX2"/>
    <property type="match status" value="1"/>
</dbReference>
<protein>
    <recommendedName>
        <fullName evidence="17">Cytochrome c oxidase subunit 2</fullName>
        <ecNumber evidence="17">7.1.1.9</ecNumber>
    </recommendedName>
</protein>
<evidence type="ECO:0000256" key="13">
    <source>
        <dbReference type="ARBA" id="ARBA00023136"/>
    </source>
</evidence>
<evidence type="ECO:0000256" key="16">
    <source>
        <dbReference type="RuleBase" id="RU000456"/>
    </source>
</evidence>
<comment type="similarity">
    <text evidence="2 16">Belongs to the cytochrome c oxidase subunit 2 family.</text>
</comment>
<feature type="domain" description="Cytochrome oxidase subunit II copper A binding" evidence="20">
    <location>
        <begin position="111"/>
        <end position="222"/>
    </location>
</feature>
<keyword evidence="24" id="KW-1185">Reference proteome</keyword>
<dbReference type="Pfam" id="PF00034">
    <property type="entry name" value="Cytochrom_C"/>
    <property type="match status" value="1"/>
</dbReference>
<evidence type="ECO:0000256" key="5">
    <source>
        <dbReference type="ARBA" id="ARBA00022660"/>
    </source>
</evidence>
<dbReference type="Proteomes" id="UP000216446">
    <property type="component" value="Unassembled WGS sequence"/>
</dbReference>
<dbReference type="PROSITE" id="PS50857">
    <property type="entry name" value="COX2_CUA"/>
    <property type="match status" value="1"/>
</dbReference>
<evidence type="ECO:0000256" key="17">
    <source>
        <dbReference type="RuleBase" id="RU004024"/>
    </source>
</evidence>
<evidence type="ECO:0000259" key="21">
    <source>
        <dbReference type="PROSITE" id="PS50999"/>
    </source>
</evidence>
<keyword evidence="6 16" id="KW-0812">Transmembrane</keyword>
<feature type="transmembrane region" description="Helical" evidence="19">
    <location>
        <begin position="79"/>
        <end position="100"/>
    </location>
</feature>
<dbReference type="SUPFAM" id="SSF46626">
    <property type="entry name" value="Cytochrome c"/>
    <property type="match status" value="1"/>
</dbReference>
<comment type="caution">
    <text evidence="23">The sequence shown here is derived from an EMBL/GenBank/DDBJ whole genome shotgun (WGS) entry which is preliminary data.</text>
</comment>
<keyword evidence="7 15" id="KW-0479">Metal-binding</keyword>
<dbReference type="GO" id="GO:0042773">
    <property type="term" value="P:ATP synthesis coupled electron transport"/>
    <property type="evidence" value="ECO:0007669"/>
    <property type="project" value="TreeGrafter"/>
</dbReference>
<evidence type="ECO:0000256" key="7">
    <source>
        <dbReference type="ARBA" id="ARBA00022723"/>
    </source>
</evidence>
<dbReference type="InterPro" id="IPR036257">
    <property type="entry name" value="Cyt_c_oxidase_su2_TM_sf"/>
</dbReference>
<keyword evidence="10 19" id="KW-1133">Transmembrane helix</keyword>
<evidence type="ECO:0000256" key="6">
    <source>
        <dbReference type="ARBA" id="ARBA00022692"/>
    </source>
</evidence>
<dbReference type="PROSITE" id="PS51007">
    <property type="entry name" value="CYTC"/>
    <property type="match status" value="1"/>
</dbReference>
<comment type="subcellular location">
    <subcellularLocation>
        <location evidence="16">Cell membrane</location>
        <topology evidence="16">Multi-pass membrane protein</topology>
    </subcellularLocation>
    <subcellularLocation>
        <location evidence="1">Membrane</location>
        <topology evidence="1">Multi-pass membrane protein</topology>
    </subcellularLocation>
</comment>
<dbReference type="InterPro" id="IPR045187">
    <property type="entry name" value="CcO_II"/>
</dbReference>
<dbReference type="SUPFAM" id="SSF81464">
    <property type="entry name" value="Cytochrome c oxidase subunit II-like, transmembrane region"/>
    <property type="match status" value="1"/>
</dbReference>
<evidence type="ECO:0000256" key="19">
    <source>
        <dbReference type="SAM" id="Phobius"/>
    </source>
</evidence>
<comment type="cofactor">
    <cofactor evidence="17">
        <name>Cu cation</name>
        <dbReference type="ChEBI" id="CHEBI:23378"/>
    </cofactor>
    <text evidence="17">Binds a copper A center.</text>
</comment>
<dbReference type="GO" id="GO:0020037">
    <property type="term" value="F:heme binding"/>
    <property type="evidence" value="ECO:0007669"/>
    <property type="project" value="InterPro"/>
</dbReference>
<dbReference type="InParanoid" id="A0A259U081"/>
<evidence type="ECO:0000313" key="23">
    <source>
        <dbReference type="EMBL" id="OZC03234.1"/>
    </source>
</evidence>
<dbReference type="CDD" id="cd13915">
    <property type="entry name" value="CuRO_HCO_II_like_2"/>
    <property type="match status" value="1"/>
</dbReference>
<dbReference type="PROSITE" id="PS50999">
    <property type="entry name" value="COX2_TM"/>
    <property type="match status" value="1"/>
</dbReference>
<dbReference type="Gene3D" id="1.10.760.10">
    <property type="entry name" value="Cytochrome c-like domain"/>
    <property type="match status" value="1"/>
</dbReference>
<dbReference type="PROSITE" id="PS00078">
    <property type="entry name" value="COX2"/>
    <property type="match status" value="1"/>
</dbReference>
<feature type="domain" description="Cytochrome oxidase subunit II transmembrane region profile" evidence="21">
    <location>
        <begin position="14"/>
        <end position="110"/>
    </location>
</feature>
<dbReference type="PANTHER" id="PTHR22888">
    <property type="entry name" value="CYTOCHROME C OXIDASE, SUBUNIT II"/>
    <property type="match status" value="1"/>
</dbReference>
<comment type="catalytic activity">
    <reaction evidence="17">
        <text>4 Fe(II)-[cytochrome c] + O2 + 8 H(+)(in) = 4 Fe(III)-[cytochrome c] + 2 H2O + 4 H(+)(out)</text>
        <dbReference type="Rhea" id="RHEA:11436"/>
        <dbReference type="Rhea" id="RHEA-COMP:10350"/>
        <dbReference type="Rhea" id="RHEA-COMP:14399"/>
        <dbReference type="ChEBI" id="CHEBI:15377"/>
        <dbReference type="ChEBI" id="CHEBI:15378"/>
        <dbReference type="ChEBI" id="CHEBI:15379"/>
        <dbReference type="ChEBI" id="CHEBI:29033"/>
        <dbReference type="ChEBI" id="CHEBI:29034"/>
        <dbReference type="EC" id="7.1.1.9"/>
    </reaction>
</comment>
<dbReference type="OrthoDB" id="9781261at2"/>
<dbReference type="InterPro" id="IPR009056">
    <property type="entry name" value="Cyt_c-like_dom"/>
</dbReference>
<keyword evidence="9 16" id="KW-0249">Electron transport</keyword>
<evidence type="ECO:0000256" key="12">
    <source>
        <dbReference type="ARBA" id="ARBA00023008"/>
    </source>
</evidence>
<dbReference type="GO" id="GO:0005507">
    <property type="term" value="F:copper ion binding"/>
    <property type="evidence" value="ECO:0007669"/>
    <property type="project" value="InterPro"/>
</dbReference>
<dbReference type="GO" id="GO:0005886">
    <property type="term" value="C:plasma membrane"/>
    <property type="evidence" value="ECO:0007669"/>
    <property type="project" value="UniProtKB-SubCell"/>
</dbReference>
<name>A0A259U081_9BACT</name>
<dbReference type="PRINTS" id="PR00605">
    <property type="entry name" value="CYTCHROMECIC"/>
</dbReference>
<keyword evidence="11 15" id="KW-0408">Iron</keyword>
<organism evidence="23 24">
    <name type="scientific">Rubricoccus marinus</name>
    <dbReference type="NCBI Taxonomy" id="716817"/>
    <lineage>
        <taxon>Bacteria</taxon>
        <taxon>Pseudomonadati</taxon>
        <taxon>Rhodothermota</taxon>
        <taxon>Rhodothermia</taxon>
        <taxon>Rhodothermales</taxon>
        <taxon>Rubricoccaceae</taxon>
        <taxon>Rubricoccus</taxon>
    </lineage>
</organism>
<feature type="domain" description="Cytochrome c" evidence="22">
    <location>
        <begin position="232"/>
        <end position="327"/>
    </location>
</feature>
<evidence type="ECO:0000256" key="2">
    <source>
        <dbReference type="ARBA" id="ARBA00007866"/>
    </source>
</evidence>
<dbReference type="InterPro" id="IPR008168">
    <property type="entry name" value="Cyt_C_IC"/>
</dbReference>
<evidence type="ECO:0000256" key="11">
    <source>
        <dbReference type="ARBA" id="ARBA00023004"/>
    </source>
</evidence>
<dbReference type="RefSeq" id="WP_094548368.1">
    <property type="nucleotide sequence ID" value="NZ_MQWB01000001.1"/>
</dbReference>
<proteinExistence type="inferred from homology"/>
<dbReference type="InterPro" id="IPR014222">
    <property type="entry name" value="Cyt_c_oxidase_su2"/>
</dbReference>
<keyword evidence="3 16" id="KW-0813">Transport</keyword>
<dbReference type="NCBIfam" id="TIGR02866">
    <property type="entry name" value="CoxB"/>
    <property type="match status" value="1"/>
</dbReference>
<dbReference type="GO" id="GO:0005506">
    <property type="term" value="F:iron ion binding"/>
    <property type="evidence" value="ECO:0007669"/>
    <property type="project" value="InterPro"/>
</dbReference>
<dbReference type="InterPro" id="IPR002429">
    <property type="entry name" value="CcO_II-like_C"/>
</dbReference>
<dbReference type="InterPro" id="IPR011759">
    <property type="entry name" value="Cyt_c_oxidase_su2_TM_dom"/>
</dbReference>
<dbReference type="Gene3D" id="2.60.40.420">
    <property type="entry name" value="Cupredoxins - blue copper proteins"/>
    <property type="match status" value="1"/>
</dbReference>
<keyword evidence="5 16" id="KW-0679">Respiratory chain</keyword>
<evidence type="ECO:0000256" key="10">
    <source>
        <dbReference type="ARBA" id="ARBA00022989"/>
    </source>
</evidence>
<dbReference type="Gene3D" id="1.10.287.90">
    <property type="match status" value="1"/>
</dbReference>
<dbReference type="InterPro" id="IPR008972">
    <property type="entry name" value="Cupredoxin"/>
</dbReference>
<dbReference type="PANTHER" id="PTHR22888:SF9">
    <property type="entry name" value="CYTOCHROME C OXIDASE SUBUNIT 2"/>
    <property type="match status" value="1"/>
</dbReference>
<dbReference type="InterPro" id="IPR036909">
    <property type="entry name" value="Cyt_c-like_dom_sf"/>
</dbReference>
<keyword evidence="4 15" id="KW-0349">Heme</keyword>
<evidence type="ECO:0000256" key="14">
    <source>
        <dbReference type="ARBA" id="ARBA00024688"/>
    </source>
</evidence>
<comment type="function">
    <text evidence="14 17">Subunits I and II form the functional core of the enzyme complex. Electrons originating in cytochrome c are transferred via heme a and Cu(A) to the binuclear center formed by heme a3 and Cu(B).</text>
</comment>
<evidence type="ECO:0000256" key="8">
    <source>
        <dbReference type="ARBA" id="ARBA00022967"/>
    </source>
</evidence>
<dbReference type="EC" id="7.1.1.9" evidence="17"/>
<dbReference type="FunCoup" id="A0A259U081">
    <property type="interactions" value="192"/>
</dbReference>
<dbReference type="InterPro" id="IPR001505">
    <property type="entry name" value="Copper_CuA"/>
</dbReference>
<evidence type="ECO:0000259" key="20">
    <source>
        <dbReference type="PROSITE" id="PS50857"/>
    </source>
</evidence>
<dbReference type="SUPFAM" id="SSF49503">
    <property type="entry name" value="Cupredoxins"/>
    <property type="match status" value="1"/>
</dbReference>
<evidence type="ECO:0000313" key="24">
    <source>
        <dbReference type="Proteomes" id="UP000216446"/>
    </source>
</evidence>
<keyword evidence="13 19" id="KW-0472">Membrane</keyword>
<evidence type="ECO:0000256" key="1">
    <source>
        <dbReference type="ARBA" id="ARBA00004141"/>
    </source>
</evidence>
<dbReference type="Pfam" id="PF02790">
    <property type="entry name" value="COX2_TM"/>
    <property type="match status" value="1"/>
</dbReference>
<gene>
    <name evidence="23" type="ORF">BSZ36_09755</name>
</gene>
<keyword evidence="12 17" id="KW-0186">Copper</keyword>
<evidence type="ECO:0000256" key="18">
    <source>
        <dbReference type="SAM" id="MobiDB-lite"/>
    </source>
</evidence>
<dbReference type="GO" id="GO:0016491">
    <property type="term" value="F:oxidoreductase activity"/>
    <property type="evidence" value="ECO:0007669"/>
    <property type="project" value="InterPro"/>
</dbReference>
<evidence type="ECO:0000256" key="4">
    <source>
        <dbReference type="ARBA" id="ARBA00022617"/>
    </source>
</evidence>
<evidence type="ECO:0000256" key="15">
    <source>
        <dbReference type="PROSITE-ProRule" id="PRU00433"/>
    </source>
</evidence>
<dbReference type="AlphaFoldDB" id="A0A259U081"/>
<evidence type="ECO:0000259" key="22">
    <source>
        <dbReference type="PROSITE" id="PS51007"/>
    </source>
</evidence>
<accession>A0A259U081</accession>
<dbReference type="GO" id="GO:0004129">
    <property type="term" value="F:cytochrome-c oxidase activity"/>
    <property type="evidence" value="ECO:0007669"/>
    <property type="project" value="UniProtKB-EC"/>
</dbReference>
<feature type="region of interest" description="Disordered" evidence="18">
    <location>
        <begin position="337"/>
        <end position="378"/>
    </location>
</feature>
<evidence type="ECO:0000256" key="3">
    <source>
        <dbReference type="ARBA" id="ARBA00022448"/>
    </source>
</evidence>
<dbReference type="EMBL" id="MQWB01000001">
    <property type="protein sequence ID" value="OZC03234.1"/>
    <property type="molecule type" value="Genomic_DNA"/>
</dbReference>